<dbReference type="Gene3D" id="3.30.70.1900">
    <property type="match status" value="1"/>
</dbReference>
<dbReference type="CDD" id="cd21140">
    <property type="entry name" value="Cas6_I-like"/>
    <property type="match status" value="1"/>
</dbReference>
<evidence type="ECO:0000256" key="2">
    <source>
        <dbReference type="ARBA" id="ARBA00022884"/>
    </source>
</evidence>
<comment type="function">
    <text evidence="4">CRISPR (clustered regularly interspaced short palindromic repeat), is an adaptive immune system that provides protection against mobile genetic elements (viruses, transposable elements and conjugative plasmids). CRISPR clusters contain sequences complementary to antecedent mobile elements and target invading nucleic acids. CRISPR clusters are transcribed and processed into CRISPR RNA (crRNA).</text>
</comment>
<dbReference type="GO" id="GO:0016788">
    <property type="term" value="F:hydrolase activity, acting on ester bonds"/>
    <property type="evidence" value="ECO:0007669"/>
    <property type="project" value="InterPro"/>
</dbReference>
<evidence type="ECO:0000259" key="6">
    <source>
        <dbReference type="Pfam" id="PF01881"/>
    </source>
</evidence>
<keyword evidence="3" id="KW-0051">Antiviral defense</keyword>
<dbReference type="PIRSF" id="PIRSF005054">
    <property type="entry name" value="PF1131"/>
    <property type="match status" value="1"/>
</dbReference>
<evidence type="ECO:0000256" key="5">
    <source>
        <dbReference type="PIRSR" id="PIRSR005054-1"/>
    </source>
</evidence>
<dbReference type="EMBL" id="PVXP01000049">
    <property type="protein sequence ID" value="PRR82992.1"/>
    <property type="molecule type" value="Genomic_DNA"/>
</dbReference>
<dbReference type="Gene3D" id="3.30.70.1890">
    <property type="match status" value="1"/>
</dbReference>
<dbReference type="Pfam" id="PF01881">
    <property type="entry name" value="Cas_Cas6_C"/>
    <property type="match status" value="1"/>
</dbReference>
<evidence type="ECO:0000256" key="1">
    <source>
        <dbReference type="ARBA" id="ARBA00005937"/>
    </source>
</evidence>
<name>A0A2T0BGQ1_9CLOT</name>
<dbReference type="Proteomes" id="UP000237798">
    <property type="component" value="Unassembled WGS sequence"/>
</dbReference>
<evidence type="ECO:0000313" key="8">
    <source>
        <dbReference type="Proteomes" id="UP000237798"/>
    </source>
</evidence>
<feature type="site" description="Transition state stabilizer" evidence="5">
    <location>
        <position position="53"/>
    </location>
</feature>
<evidence type="ECO:0000256" key="3">
    <source>
        <dbReference type="ARBA" id="ARBA00023118"/>
    </source>
</evidence>
<proteinExistence type="inferred from homology"/>
<reference evidence="7 8" key="1">
    <citation type="submission" date="2018-03" db="EMBL/GenBank/DDBJ databases">
        <title>Genome sequence of Clostridium luticellarii DSM 29923.</title>
        <authorList>
            <person name="Poehlein A."/>
            <person name="Daniel R."/>
        </authorList>
    </citation>
    <scope>NUCLEOTIDE SEQUENCE [LARGE SCALE GENOMIC DNA]</scope>
    <source>
        <strain evidence="7 8">DSM 29923</strain>
    </source>
</reference>
<keyword evidence="2" id="KW-0694">RNA-binding</keyword>
<dbReference type="PANTHER" id="PTHR36984">
    <property type="entry name" value="CRISPR-ASSOCIATED ENDORIBONUCLEASE CAS6 1"/>
    <property type="match status" value="1"/>
</dbReference>
<protein>
    <recommendedName>
        <fullName evidence="4">CRISPR-associated endoribonuclease</fullName>
    </recommendedName>
</protein>
<dbReference type="InterPro" id="IPR045747">
    <property type="entry name" value="CRISPR-assoc_prot_Cas6_N_sf"/>
</dbReference>
<organism evidence="7 8">
    <name type="scientific">Clostridium luticellarii</name>
    <dbReference type="NCBI Taxonomy" id="1691940"/>
    <lineage>
        <taxon>Bacteria</taxon>
        <taxon>Bacillati</taxon>
        <taxon>Bacillota</taxon>
        <taxon>Clostridia</taxon>
        <taxon>Eubacteriales</taxon>
        <taxon>Clostridiaceae</taxon>
        <taxon>Clostridium</taxon>
    </lineage>
</organism>
<dbReference type="AlphaFoldDB" id="A0A2T0BGQ1"/>
<dbReference type="InterPro" id="IPR049435">
    <property type="entry name" value="Cas_Cas6_C"/>
</dbReference>
<dbReference type="InterPro" id="IPR010156">
    <property type="entry name" value="CRISPR-assoc_prot_Cas6"/>
</dbReference>
<dbReference type="NCBIfam" id="TIGR01877">
    <property type="entry name" value="cas_cas6"/>
    <property type="match status" value="1"/>
</dbReference>
<dbReference type="RefSeq" id="WP_106010332.1">
    <property type="nucleotide sequence ID" value="NZ_PVXP01000049.1"/>
</dbReference>
<dbReference type="GO" id="GO:0003723">
    <property type="term" value="F:RNA binding"/>
    <property type="evidence" value="ECO:0007669"/>
    <property type="project" value="UniProtKB-KW"/>
</dbReference>
<keyword evidence="8" id="KW-1185">Reference proteome</keyword>
<feature type="domain" description="CRISPR associated protein Cas6 C-terminal" evidence="6">
    <location>
        <begin position="123"/>
        <end position="243"/>
    </location>
</feature>
<evidence type="ECO:0000256" key="4">
    <source>
        <dbReference type="PIRNR" id="PIRNR005054"/>
    </source>
</evidence>
<comment type="caution">
    <text evidence="7">The sequence shown here is derived from an EMBL/GenBank/DDBJ whole genome shotgun (WGS) entry which is preliminary data.</text>
</comment>
<comment type="similarity">
    <text evidence="1 4">Belongs to the CRISPR-associated protein Cas6/Cse3/CasE family.</text>
</comment>
<dbReference type="OrthoDB" id="9797488at2"/>
<gene>
    <name evidence="7" type="ORF">CLLU_27410</name>
</gene>
<evidence type="ECO:0000313" key="7">
    <source>
        <dbReference type="EMBL" id="PRR82992.1"/>
    </source>
</evidence>
<dbReference type="PANTHER" id="PTHR36984:SF1">
    <property type="entry name" value="CRISPR-ASSOCIATED ENDORIBONUCLEASE CAS6 1"/>
    <property type="match status" value="1"/>
</dbReference>
<accession>A0A2T0BGQ1</accession>
<dbReference type="GO" id="GO:0051607">
    <property type="term" value="P:defense response to virus"/>
    <property type="evidence" value="ECO:0007669"/>
    <property type="project" value="UniProtKB-KW"/>
</dbReference>
<sequence length="245" mass="28908">MRLNINVGFKEKLSLPIHYNNILQAVILNWLGDENYQKFIHDCGYKIGKRKYKLFTFSKIYGKFKINRERKIIDFFDNAHFTVSSLENKFLSYLALNVIEKDNFKFGNNIVKVDSIETMHNRISEREEVYTKSPIVMYSTFKNYAGNKTYYYNPLEHEFSELIRKNLIHKYEAYYDKLPTKDDFSISPLNRKKLKERVVIYKGYVIKGWDGEFLIEGSKELMDIAYNAGIGSKNSQGFGCIEIKK</sequence>